<dbReference type="GO" id="GO:0046872">
    <property type="term" value="F:metal ion binding"/>
    <property type="evidence" value="ECO:0007669"/>
    <property type="project" value="UniProtKB-KW"/>
</dbReference>
<feature type="region of interest" description="Disordered" evidence="7">
    <location>
        <begin position="440"/>
        <end position="468"/>
    </location>
</feature>
<keyword evidence="4" id="KW-0807">Transducer</keyword>
<keyword evidence="9" id="KW-1185">Reference proteome</keyword>
<feature type="compositionally biased region" description="Basic and acidic residues" evidence="7">
    <location>
        <begin position="242"/>
        <end position="269"/>
    </location>
</feature>
<dbReference type="SUPFAM" id="SSF52540">
    <property type="entry name" value="P-loop containing nucleoside triphosphate hydrolases"/>
    <property type="match status" value="1"/>
</dbReference>
<evidence type="ECO:0000256" key="7">
    <source>
        <dbReference type="SAM" id="MobiDB-lite"/>
    </source>
</evidence>
<evidence type="ECO:0000256" key="2">
    <source>
        <dbReference type="ARBA" id="ARBA00022741"/>
    </source>
</evidence>
<dbReference type="PRINTS" id="PR00318">
    <property type="entry name" value="GPROTEINA"/>
</dbReference>
<dbReference type="GO" id="GO:0031683">
    <property type="term" value="F:G-protein beta/gamma-subunit complex binding"/>
    <property type="evidence" value="ECO:0007669"/>
    <property type="project" value="InterPro"/>
</dbReference>
<protein>
    <submittedName>
        <fullName evidence="8">Uncharacterized protein</fullName>
    </submittedName>
</protein>
<keyword evidence="6" id="KW-0460">Magnesium</keyword>
<evidence type="ECO:0000256" key="4">
    <source>
        <dbReference type="ARBA" id="ARBA00023224"/>
    </source>
</evidence>
<feature type="compositionally biased region" description="Basic and acidic residues" evidence="7">
    <location>
        <begin position="347"/>
        <end position="375"/>
    </location>
</feature>
<dbReference type="InterPro" id="IPR011025">
    <property type="entry name" value="GproteinA_insert"/>
</dbReference>
<dbReference type="GO" id="GO:0007188">
    <property type="term" value="P:adenylate cyclase-modulating G protein-coupled receptor signaling pathway"/>
    <property type="evidence" value="ECO:0007669"/>
    <property type="project" value="TreeGrafter"/>
</dbReference>
<feature type="region of interest" description="Disordered" evidence="7">
    <location>
        <begin position="1"/>
        <end position="52"/>
    </location>
</feature>
<dbReference type="GO" id="GO:0005834">
    <property type="term" value="C:heterotrimeric G-protein complex"/>
    <property type="evidence" value="ECO:0007669"/>
    <property type="project" value="TreeGrafter"/>
</dbReference>
<evidence type="ECO:0000313" key="8">
    <source>
        <dbReference type="EMBL" id="KAF5326234.1"/>
    </source>
</evidence>
<dbReference type="InterPro" id="IPR027417">
    <property type="entry name" value="P-loop_NTPase"/>
</dbReference>
<feature type="binding site" evidence="5">
    <location>
        <begin position="619"/>
        <end position="625"/>
    </location>
    <ligand>
        <name>GTP</name>
        <dbReference type="ChEBI" id="CHEBI:37565"/>
    </ligand>
</feature>
<keyword evidence="1 6" id="KW-0479">Metal-binding</keyword>
<dbReference type="GO" id="GO:0003924">
    <property type="term" value="F:GTPase activity"/>
    <property type="evidence" value="ECO:0007669"/>
    <property type="project" value="InterPro"/>
</dbReference>
<dbReference type="CDD" id="cd00066">
    <property type="entry name" value="G-alpha"/>
    <property type="match status" value="1"/>
</dbReference>
<name>A0A8H5F762_9AGAR</name>
<evidence type="ECO:0000256" key="6">
    <source>
        <dbReference type="PIRSR" id="PIRSR601019-2"/>
    </source>
</evidence>
<keyword evidence="3 5" id="KW-0342">GTP-binding</keyword>
<feature type="binding site" evidence="5">
    <location>
        <begin position="721"/>
        <end position="724"/>
    </location>
    <ligand>
        <name>GTP</name>
        <dbReference type="ChEBI" id="CHEBI:37565"/>
    </ligand>
</feature>
<dbReference type="Proteomes" id="UP000541558">
    <property type="component" value="Unassembled WGS sequence"/>
</dbReference>
<dbReference type="Gene3D" id="3.40.50.300">
    <property type="entry name" value="P-loop containing nucleotide triphosphate hydrolases"/>
    <property type="match status" value="2"/>
</dbReference>
<feature type="region of interest" description="Disordered" evidence="7">
    <location>
        <begin position="222"/>
        <end position="278"/>
    </location>
</feature>
<feature type="compositionally biased region" description="Basic and acidic residues" evidence="7">
    <location>
        <begin position="161"/>
        <end position="185"/>
    </location>
</feature>
<feature type="compositionally biased region" description="Low complexity" evidence="7">
    <location>
        <begin position="442"/>
        <end position="468"/>
    </location>
</feature>
<feature type="region of interest" description="Disordered" evidence="7">
    <location>
        <begin position="152"/>
        <end position="185"/>
    </location>
</feature>
<reference evidence="8 9" key="1">
    <citation type="journal article" date="2020" name="ISME J.">
        <title>Uncovering the hidden diversity of litter-decomposition mechanisms in mushroom-forming fungi.</title>
        <authorList>
            <person name="Floudas D."/>
            <person name="Bentzer J."/>
            <person name="Ahren D."/>
            <person name="Johansson T."/>
            <person name="Persson P."/>
            <person name="Tunlid A."/>
        </authorList>
    </citation>
    <scope>NUCLEOTIDE SEQUENCE [LARGE SCALE GENOMIC DNA]</scope>
    <source>
        <strain evidence="8 9">CBS 175.51</strain>
    </source>
</reference>
<feature type="compositionally biased region" description="Pro residues" evidence="7">
    <location>
        <begin position="32"/>
        <end position="44"/>
    </location>
</feature>
<dbReference type="PANTHER" id="PTHR10218:SF360">
    <property type="entry name" value="GUANINE NUCLEOTIDE-BINDING PROTEIN SUBUNIT ALPHA HOMOLOG"/>
    <property type="match status" value="1"/>
</dbReference>
<feature type="region of interest" description="Disordered" evidence="7">
    <location>
        <begin position="313"/>
        <end position="375"/>
    </location>
</feature>
<feature type="binding site" evidence="6">
    <location>
        <position position="625"/>
    </location>
    <ligand>
        <name>Mg(2+)</name>
        <dbReference type="ChEBI" id="CHEBI:18420"/>
    </ligand>
</feature>
<comment type="caution">
    <text evidence="8">The sequence shown here is derived from an EMBL/GenBank/DDBJ whole genome shotgun (WGS) entry which is preliminary data.</text>
</comment>
<dbReference type="GO" id="GO:0005737">
    <property type="term" value="C:cytoplasm"/>
    <property type="evidence" value="ECO:0007669"/>
    <property type="project" value="TreeGrafter"/>
</dbReference>
<dbReference type="FunFam" id="3.40.50.300:FF:000692">
    <property type="entry name" value="Guanine nucleotide-binding protein subunit alpha"/>
    <property type="match status" value="1"/>
</dbReference>
<feature type="compositionally biased region" description="Basic and acidic residues" evidence="7">
    <location>
        <begin position="222"/>
        <end position="233"/>
    </location>
</feature>
<dbReference type="SUPFAM" id="SSF47895">
    <property type="entry name" value="Transducin (alpha subunit), insertion domain"/>
    <property type="match status" value="1"/>
</dbReference>
<dbReference type="AlphaFoldDB" id="A0A8H5F762"/>
<dbReference type="Pfam" id="PF00503">
    <property type="entry name" value="G-alpha"/>
    <property type="match status" value="1"/>
</dbReference>
<dbReference type="SMART" id="SM00275">
    <property type="entry name" value="G_alpha"/>
    <property type="match status" value="1"/>
</dbReference>
<gene>
    <name evidence="8" type="ORF">D9611_000068</name>
</gene>
<dbReference type="GO" id="GO:0005525">
    <property type="term" value="F:GTP binding"/>
    <property type="evidence" value="ECO:0007669"/>
    <property type="project" value="UniProtKB-KW"/>
</dbReference>
<dbReference type="GO" id="GO:0001664">
    <property type="term" value="F:G protein-coupled receptor binding"/>
    <property type="evidence" value="ECO:0007669"/>
    <property type="project" value="TreeGrafter"/>
</dbReference>
<dbReference type="PANTHER" id="PTHR10218">
    <property type="entry name" value="GTP-BINDING PROTEIN ALPHA SUBUNIT"/>
    <property type="match status" value="1"/>
</dbReference>
<feature type="compositionally biased region" description="Basic and acidic residues" evidence="7">
    <location>
        <begin position="322"/>
        <end position="331"/>
    </location>
</feature>
<organism evidence="8 9">
    <name type="scientific">Ephemerocybe angulata</name>
    <dbReference type="NCBI Taxonomy" id="980116"/>
    <lineage>
        <taxon>Eukaryota</taxon>
        <taxon>Fungi</taxon>
        <taxon>Dikarya</taxon>
        <taxon>Basidiomycota</taxon>
        <taxon>Agaricomycotina</taxon>
        <taxon>Agaricomycetes</taxon>
        <taxon>Agaricomycetidae</taxon>
        <taxon>Agaricales</taxon>
        <taxon>Agaricineae</taxon>
        <taxon>Psathyrellaceae</taxon>
        <taxon>Ephemerocybe</taxon>
    </lineage>
</organism>
<dbReference type="OrthoDB" id="5817230at2759"/>
<keyword evidence="2 5" id="KW-0547">Nucleotide-binding</keyword>
<evidence type="ECO:0000256" key="3">
    <source>
        <dbReference type="ARBA" id="ARBA00023134"/>
    </source>
</evidence>
<proteinExistence type="predicted"/>
<dbReference type="InterPro" id="IPR001019">
    <property type="entry name" value="Gprotein_alpha_su"/>
</dbReference>
<evidence type="ECO:0000313" key="9">
    <source>
        <dbReference type="Proteomes" id="UP000541558"/>
    </source>
</evidence>
<dbReference type="PROSITE" id="PS51882">
    <property type="entry name" value="G_ALPHA"/>
    <property type="match status" value="1"/>
</dbReference>
<evidence type="ECO:0000256" key="5">
    <source>
        <dbReference type="PIRSR" id="PIRSR601019-1"/>
    </source>
</evidence>
<evidence type="ECO:0000256" key="1">
    <source>
        <dbReference type="ARBA" id="ARBA00022723"/>
    </source>
</evidence>
<dbReference type="EMBL" id="JAACJK010000163">
    <property type="protein sequence ID" value="KAF5326234.1"/>
    <property type="molecule type" value="Genomic_DNA"/>
</dbReference>
<sequence>MSMFRSQALRLAQSTSRAGRVAARSSRRNYTTPPPPPAGQPAPQPKDLKKSSNTLLYTGLGLAGAAGAYYYFAGSDEPAKLKAEAKREEEKARSAARQGIDATKAKVDEYKGDAKQKYGDAKAAVNNVEDGHGLEEGRGLLDRAEDTLARTRGQTEATLRSAKDQTEAAFRSARDATDRKSTEYLTEAERKAAELRHGAEKKGEEVKEGWFSWLGYGKSKASEAEQYSKDRASDAQQYGKAKLTEAEQAAKDRRDSLAAESERLKREAARGVASTAEDVRKGLSKVAEHALSPEVARYLQLLRVQCSQPLPANSPMARLGRRPFDMARRDDDDPLSQAMAPPPNETPEERERRLAAEAEAQRRSDAIDEELERQRLQEKKEKPIRILLLGQSESGKSTTLKNFQLMNSPKAFREERASWRAVVQLNVVRSVRTILGVLSEASGPTSSTSKPTSPVISEDGSSSSGLSPGLRKLMMRLAPLQQVEESLLRKLSPAGSGEDEATHLAQVEDLPYSARLGKVRSEVAVHSGSQWKGAFARLVTSVRTSVDSNLDDDFGSDPNDPAVVLNACTQDIFQLWTNPTVQAILTAHNLRLEDKAGFFLDSLERVTSLKYVPTDDDILRARLKTLGVSEHRFRFKNTGNLVSSDWRIFDVGGARSISQRAAWAPYFDNMDAIIFLAPISAFDEALAEEPSVNRLEDSILLWKAMISNPLLEKAQTVLFLNKIDLLRAKLQDGVRFAHYVTSYGERPNDYESVSAYMRKKFSGIHKQYSPGQRVLYCHLTTMTDVRLMQDILNNVKDIVLRQNLQNSSLL</sequence>
<accession>A0A8H5F762</accession>